<proteinExistence type="predicted"/>
<dbReference type="EMBL" id="CM003103">
    <property type="protein sequence ID" value="KUI70889.1"/>
    <property type="molecule type" value="Genomic_DNA"/>
</dbReference>
<feature type="compositionally biased region" description="Polar residues" evidence="1">
    <location>
        <begin position="30"/>
        <end position="39"/>
    </location>
</feature>
<feature type="compositionally biased region" description="Low complexity" evidence="1">
    <location>
        <begin position="16"/>
        <end position="25"/>
    </location>
</feature>
<dbReference type="Proteomes" id="UP000078559">
    <property type="component" value="Chromosome 6"/>
</dbReference>
<feature type="region of interest" description="Disordered" evidence="1">
    <location>
        <begin position="15"/>
        <end position="66"/>
    </location>
</feature>
<feature type="compositionally biased region" description="Basic and acidic residues" evidence="1">
    <location>
        <begin position="56"/>
        <end position="66"/>
    </location>
</feature>
<keyword evidence="3" id="KW-1185">Reference proteome</keyword>
<reference evidence="2" key="1">
    <citation type="submission" date="2014-12" db="EMBL/GenBank/DDBJ databases">
        <title>Genome Sequence of Valsa Canker Pathogens Uncovers a Specific Adaption of Colonization on Woody Bark.</title>
        <authorList>
            <person name="Yin Z."/>
            <person name="Liu H."/>
            <person name="Gao X."/>
            <person name="Li Z."/>
            <person name="Song N."/>
            <person name="Ke X."/>
            <person name="Dai Q."/>
            <person name="Wu Y."/>
            <person name="Sun Y."/>
            <person name="Xu J.-R."/>
            <person name="Kang Z.K."/>
            <person name="Wang L."/>
            <person name="Huang L."/>
        </authorList>
    </citation>
    <scope>NUCLEOTIDE SEQUENCE [LARGE SCALE GENOMIC DNA]</scope>
    <source>
        <strain evidence="2">03-8</strain>
    </source>
</reference>
<accession>A0A194W353</accession>
<organism evidence="2 3">
    <name type="scientific">Cytospora mali</name>
    <name type="common">Apple Valsa canker fungus</name>
    <name type="synonym">Valsa mali</name>
    <dbReference type="NCBI Taxonomy" id="578113"/>
    <lineage>
        <taxon>Eukaryota</taxon>
        <taxon>Fungi</taxon>
        <taxon>Dikarya</taxon>
        <taxon>Ascomycota</taxon>
        <taxon>Pezizomycotina</taxon>
        <taxon>Sordariomycetes</taxon>
        <taxon>Sordariomycetidae</taxon>
        <taxon>Diaporthales</taxon>
        <taxon>Cytosporaceae</taxon>
        <taxon>Cytospora</taxon>
    </lineage>
</organism>
<name>A0A194W353_CYTMA</name>
<gene>
    <name evidence="2" type="ORF">VM1G_06416</name>
</gene>
<sequence>MPDFYDVAMLQAAAQKNKNLLPKPNKQSEPKTPSTNKNAMASEVTLVEGGNASHSQQKDPKEHLTK</sequence>
<protein>
    <submittedName>
        <fullName evidence="2">Uncharacterized protein</fullName>
    </submittedName>
</protein>
<evidence type="ECO:0000256" key="1">
    <source>
        <dbReference type="SAM" id="MobiDB-lite"/>
    </source>
</evidence>
<evidence type="ECO:0000313" key="3">
    <source>
        <dbReference type="Proteomes" id="UP000078559"/>
    </source>
</evidence>
<evidence type="ECO:0000313" key="2">
    <source>
        <dbReference type="EMBL" id="KUI70889.1"/>
    </source>
</evidence>
<dbReference type="OrthoDB" id="5237536at2759"/>
<dbReference type="AlphaFoldDB" id="A0A194W353"/>